<dbReference type="InterPro" id="IPR023707">
    <property type="entry name" value="OM_assembly_BamA"/>
</dbReference>
<dbReference type="InterPro" id="IPR039910">
    <property type="entry name" value="D15-like"/>
</dbReference>
<dbReference type="Gene3D" id="3.10.20.310">
    <property type="entry name" value="membrane protein fhac"/>
    <property type="match status" value="5"/>
</dbReference>
<accession>A0AAW9QFM4</accession>
<feature type="domain" description="POTRA" evidence="10">
    <location>
        <begin position="80"/>
        <end position="160"/>
    </location>
</feature>
<dbReference type="EMBL" id="JAZIBG010000036">
    <property type="protein sequence ID" value="MEF7616005.1"/>
    <property type="molecule type" value="Genomic_DNA"/>
</dbReference>
<keyword evidence="3 8" id="KW-0812">Transmembrane</keyword>
<dbReference type="Pfam" id="PF01103">
    <property type="entry name" value="Omp85"/>
    <property type="match status" value="1"/>
</dbReference>
<dbReference type="InterPro" id="IPR000184">
    <property type="entry name" value="Bac_surfAg_D15"/>
</dbReference>
<dbReference type="InterPro" id="IPR034746">
    <property type="entry name" value="POTRA"/>
</dbReference>
<evidence type="ECO:0000313" key="11">
    <source>
        <dbReference type="EMBL" id="MEF7616005.1"/>
    </source>
</evidence>
<keyword evidence="12" id="KW-1185">Reference proteome</keyword>
<feature type="domain" description="POTRA" evidence="10">
    <location>
        <begin position="163"/>
        <end position="251"/>
    </location>
</feature>
<keyword evidence="4 8" id="KW-0732">Signal</keyword>
<feature type="domain" description="POTRA" evidence="10">
    <location>
        <begin position="335"/>
        <end position="409"/>
    </location>
</feature>
<evidence type="ECO:0000256" key="5">
    <source>
        <dbReference type="ARBA" id="ARBA00022737"/>
    </source>
</evidence>
<organism evidence="11 12">
    <name type="scientific">Aquincola agrisoli</name>
    <dbReference type="NCBI Taxonomy" id="3119538"/>
    <lineage>
        <taxon>Bacteria</taxon>
        <taxon>Pseudomonadati</taxon>
        <taxon>Pseudomonadota</taxon>
        <taxon>Betaproteobacteria</taxon>
        <taxon>Burkholderiales</taxon>
        <taxon>Sphaerotilaceae</taxon>
        <taxon>Aquincola</taxon>
    </lineage>
</organism>
<comment type="subunit">
    <text evidence="8">Part of the Bam complex.</text>
</comment>
<dbReference type="GO" id="GO:0051205">
    <property type="term" value="P:protein insertion into membrane"/>
    <property type="evidence" value="ECO:0007669"/>
    <property type="project" value="UniProtKB-UniRule"/>
</dbReference>
<keyword evidence="2 8" id="KW-1134">Transmembrane beta strand</keyword>
<dbReference type="Pfam" id="PF07244">
    <property type="entry name" value="POTRA"/>
    <property type="match status" value="4"/>
</dbReference>
<dbReference type="PANTHER" id="PTHR12815:SF23">
    <property type="entry name" value="OUTER MEMBRANE PROTEIN ASSEMBLY FACTOR BAMA"/>
    <property type="match status" value="1"/>
</dbReference>
<dbReference type="Proteomes" id="UP001336250">
    <property type="component" value="Unassembled WGS sequence"/>
</dbReference>
<evidence type="ECO:0000256" key="7">
    <source>
        <dbReference type="ARBA" id="ARBA00023237"/>
    </source>
</evidence>
<dbReference type="NCBIfam" id="TIGR03303">
    <property type="entry name" value="OM_YaeT"/>
    <property type="match status" value="1"/>
</dbReference>
<dbReference type="InterPro" id="IPR010827">
    <property type="entry name" value="BamA/TamA_POTRA"/>
</dbReference>
<dbReference type="PANTHER" id="PTHR12815">
    <property type="entry name" value="SORTING AND ASSEMBLY MACHINERY SAMM50 PROTEIN FAMILY MEMBER"/>
    <property type="match status" value="1"/>
</dbReference>
<comment type="subcellular location">
    <subcellularLocation>
        <location evidence="8">Cell outer membrane</location>
    </subcellularLocation>
    <subcellularLocation>
        <location evidence="1">Membrane</location>
    </subcellularLocation>
</comment>
<evidence type="ECO:0000256" key="1">
    <source>
        <dbReference type="ARBA" id="ARBA00004370"/>
    </source>
</evidence>
<proteinExistence type="inferred from homology"/>
<keyword evidence="5 8" id="KW-0677">Repeat</keyword>
<evidence type="ECO:0000256" key="8">
    <source>
        <dbReference type="HAMAP-Rule" id="MF_01430"/>
    </source>
</evidence>
<evidence type="ECO:0000256" key="2">
    <source>
        <dbReference type="ARBA" id="ARBA00022452"/>
    </source>
</evidence>
<evidence type="ECO:0000256" key="3">
    <source>
        <dbReference type="ARBA" id="ARBA00022692"/>
    </source>
</evidence>
<feature type="domain" description="POTRA" evidence="10">
    <location>
        <begin position="12"/>
        <end position="79"/>
    </location>
</feature>
<dbReference type="AlphaFoldDB" id="A0AAW9QFM4"/>
<evidence type="ECO:0000256" key="4">
    <source>
        <dbReference type="ARBA" id="ARBA00022729"/>
    </source>
</evidence>
<dbReference type="GO" id="GO:0009279">
    <property type="term" value="C:cell outer membrane"/>
    <property type="evidence" value="ECO:0007669"/>
    <property type="project" value="UniProtKB-SubCell"/>
</dbReference>
<evidence type="ECO:0000256" key="9">
    <source>
        <dbReference type="NCBIfam" id="TIGR03303"/>
    </source>
</evidence>
<evidence type="ECO:0000313" key="12">
    <source>
        <dbReference type="Proteomes" id="UP001336250"/>
    </source>
</evidence>
<comment type="function">
    <text evidence="8">Part of the outer membrane protein assembly complex, which is involved in assembly and insertion of beta-barrel proteins into the outer membrane.</text>
</comment>
<keyword evidence="7 8" id="KW-0998">Cell outer membrane</keyword>
<evidence type="ECO:0000259" key="10">
    <source>
        <dbReference type="PROSITE" id="PS51779"/>
    </source>
</evidence>
<dbReference type="HAMAP" id="MF_01430">
    <property type="entry name" value="OM_assembly_BamA"/>
    <property type="match status" value="1"/>
</dbReference>
<keyword evidence="6 8" id="KW-0472">Membrane</keyword>
<evidence type="ECO:0000256" key="6">
    <source>
        <dbReference type="ARBA" id="ARBA00023136"/>
    </source>
</evidence>
<sequence>MAALPALAVEPFTLKDIRIEGLQRTDPGTVFAALPFRIGDTYTDEKGAAGLRALFATGLFKDVRMEVEGDVLIVLAEERAVISSVNFIGLKEFDKDTLTKSLKDAGIGEGLPFDRAVVDRAEQEIKRQYLTRSLYGAEVVTTITPLERNRVDVTFTMTEGDAAKIREIRIVGAKAFSESTLLGLFEQSTGGWLSWYTKNDRYSRTKLNADLETLRAYYTNRGYLEFAVESTQVTISPDKQDISITVSIREGQRYTVTAVKLEGDYLGRDDEFKELVRIKPGEPYRAEDVAQTTRLFTERFGLFGYAFARVEQRPEIDRATGQVVVALNAEPQRRVYVRRVNVAGNTRTRDEVVRREFRQFESAWYDGQKIKLSRDRVDRLGYFREVNIETNEVAGTADQVDLTVNVVEKPTGNLMLGAGFSSADKLALTASVKQENVFGSGNYLGIEVNTSKYNRNIVLSTVDPYFTMDGISRAFDIYYRTSRPLNSQGTDYELSTPGASIRFGVPFSEYDTVFFGIGVESTQIKGPGALPNSYLIYREQFGERSLSVPLTLGWARDERDSALVPTNGKYQRVNVEASVVGDARYVRANAQYQQYISLGPRFTLGLNGELGWGEGLGGRPYPIFKNFYGGGLGSVRVFDQSSLGPVDVTGTYIGGNRRLNLNAELYVPVPGAGNDKTLRIFGFTDVGNVWGEDEKLDFGTMRASMGVGLSWISPVGPLKLSFGMPIRKERNDRIQKFQFQIGTAF</sequence>
<dbReference type="PIRSF" id="PIRSF006076">
    <property type="entry name" value="OM_assembly_OMP85"/>
    <property type="match status" value="1"/>
</dbReference>
<feature type="domain" description="POTRA" evidence="10">
    <location>
        <begin position="254"/>
        <end position="332"/>
    </location>
</feature>
<reference evidence="11 12" key="1">
    <citation type="submission" date="2024-02" db="EMBL/GenBank/DDBJ databases">
        <title>Genome sequence of Aquincola sp. MAHUQ-54.</title>
        <authorList>
            <person name="Huq M.A."/>
        </authorList>
    </citation>
    <scope>NUCLEOTIDE SEQUENCE [LARGE SCALE GENOMIC DNA]</scope>
    <source>
        <strain evidence="11 12">MAHUQ-54</strain>
    </source>
</reference>
<gene>
    <name evidence="8 11" type="primary">bamA</name>
    <name evidence="11" type="ORF">V4F39_18970</name>
</gene>
<comment type="similarity">
    <text evidence="8">Belongs to the BamA family.</text>
</comment>
<dbReference type="GO" id="GO:0043165">
    <property type="term" value="P:Gram-negative-bacterium-type cell outer membrane assembly"/>
    <property type="evidence" value="ECO:0007669"/>
    <property type="project" value="UniProtKB-UniRule"/>
</dbReference>
<dbReference type="PROSITE" id="PS51779">
    <property type="entry name" value="POTRA"/>
    <property type="match status" value="5"/>
</dbReference>
<protein>
    <recommendedName>
        <fullName evidence="8 9">Outer membrane protein assembly factor BamA</fullName>
    </recommendedName>
</protein>
<name>A0AAW9QFM4_9BURK</name>
<comment type="caution">
    <text evidence="11">The sequence shown here is derived from an EMBL/GenBank/DDBJ whole genome shotgun (WGS) entry which is preliminary data.</text>
</comment>
<dbReference type="Gene3D" id="2.40.160.50">
    <property type="entry name" value="membrane protein fhac: a member of the omp85/tpsb transporter family"/>
    <property type="match status" value="1"/>
</dbReference>